<reference evidence="1 2" key="1">
    <citation type="journal article" date="2017" name="ISME J.">
        <title>Potential for microbial H2 and metal transformations associated with novel bacteria and archaea in deep terrestrial subsurface sediments.</title>
        <authorList>
            <person name="Hernsdorf A.W."/>
            <person name="Amano Y."/>
            <person name="Miyakawa K."/>
            <person name="Ise K."/>
            <person name="Suzuki Y."/>
            <person name="Anantharaman K."/>
            <person name="Probst A."/>
            <person name="Burstein D."/>
            <person name="Thomas B.C."/>
            <person name="Banfield J.F."/>
        </authorList>
    </citation>
    <scope>NUCLEOTIDE SEQUENCE [LARGE SCALE GENOMIC DNA]</scope>
    <source>
        <strain evidence="1">HGW-Wallbacteria-1</strain>
    </source>
</reference>
<keyword evidence="1" id="KW-0030">Aminoacyl-tRNA synthetase</keyword>
<dbReference type="Proteomes" id="UP000233256">
    <property type="component" value="Unassembled WGS sequence"/>
</dbReference>
<name>A0A2N1PIQ1_9BACT</name>
<proteinExistence type="predicted"/>
<organism evidence="1 2">
    <name type="scientific">Candidatus Wallbacteria bacterium HGW-Wallbacteria-1</name>
    <dbReference type="NCBI Taxonomy" id="2013854"/>
    <lineage>
        <taxon>Bacteria</taxon>
        <taxon>Candidatus Walliibacteriota</taxon>
    </lineage>
</organism>
<gene>
    <name evidence="1" type="ORF">CVV64_19675</name>
</gene>
<dbReference type="AlphaFoldDB" id="A0A2N1PIQ1"/>
<dbReference type="GO" id="GO:0004812">
    <property type="term" value="F:aminoacyl-tRNA ligase activity"/>
    <property type="evidence" value="ECO:0007669"/>
    <property type="project" value="UniProtKB-KW"/>
</dbReference>
<protein>
    <submittedName>
        <fullName evidence="1">Aspartyl-tRNA synthetase</fullName>
    </submittedName>
</protein>
<dbReference type="EMBL" id="PGXC01000057">
    <property type="protein sequence ID" value="PKK88221.1"/>
    <property type="molecule type" value="Genomic_DNA"/>
</dbReference>
<comment type="caution">
    <text evidence="1">The sequence shown here is derived from an EMBL/GenBank/DDBJ whole genome shotgun (WGS) entry which is preliminary data.</text>
</comment>
<evidence type="ECO:0000313" key="1">
    <source>
        <dbReference type="EMBL" id="PKK88221.1"/>
    </source>
</evidence>
<sequence length="97" mass="11105">MVLQLSQFEKAELFKQNPATMSDGGWQSLLIKLQTQTNRHTGRIYLTLKDLERIRRYAFDYGNGGWENRLTAIFARSLGQNLSGQNINSTTRILIDA</sequence>
<evidence type="ECO:0000313" key="2">
    <source>
        <dbReference type="Proteomes" id="UP000233256"/>
    </source>
</evidence>
<accession>A0A2N1PIQ1</accession>
<keyword evidence="1" id="KW-0436">Ligase</keyword>